<dbReference type="EMBL" id="LR797057">
    <property type="protein sequence ID" value="CAB4184098.1"/>
    <property type="molecule type" value="Genomic_DNA"/>
</dbReference>
<dbReference type="EMBL" id="LR798393">
    <property type="protein sequence ID" value="CAB5228827.1"/>
    <property type="molecule type" value="Genomic_DNA"/>
</dbReference>
<accession>A0A6J7XCN2</accession>
<evidence type="ECO:0000313" key="4">
    <source>
        <dbReference type="EMBL" id="CAB5228827.1"/>
    </source>
</evidence>
<name>A0A6J7XCN2_9CAUD</name>
<proteinExistence type="predicted"/>
<sequence>MFKTGDKVSVARKQGVWIVKDADERHNNAVMLVHPLEASGFVLMAVRSDDCQKVGA</sequence>
<dbReference type="EMBL" id="LR796571">
    <property type="protein sequence ID" value="CAB4151491.1"/>
    <property type="molecule type" value="Genomic_DNA"/>
</dbReference>
<evidence type="ECO:0000313" key="1">
    <source>
        <dbReference type="EMBL" id="CAB4151491.1"/>
    </source>
</evidence>
<gene>
    <name evidence="2" type="ORF">UFOVP1099_34</name>
    <name evidence="3" type="ORF">UFOVP1460_39</name>
    <name evidence="4" type="ORF">UFOVP1548_42</name>
    <name evidence="1" type="ORF">UFOVP582_20</name>
</gene>
<evidence type="ECO:0000313" key="3">
    <source>
        <dbReference type="EMBL" id="CAB4214475.1"/>
    </source>
</evidence>
<dbReference type="EMBL" id="LR797403">
    <property type="protein sequence ID" value="CAB4214475.1"/>
    <property type="molecule type" value="Genomic_DNA"/>
</dbReference>
<evidence type="ECO:0000313" key="2">
    <source>
        <dbReference type="EMBL" id="CAB4184098.1"/>
    </source>
</evidence>
<organism evidence="4">
    <name type="scientific">uncultured Caudovirales phage</name>
    <dbReference type="NCBI Taxonomy" id="2100421"/>
    <lineage>
        <taxon>Viruses</taxon>
        <taxon>Duplodnaviria</taxon>
        <taxon>Heunggongvirae</taxon>
        <taxon>Uroviricota</taxon>
        <taxon>Caudoviricetes</taxon>
        <taxon>Peduoviridae</taxon>
        <taxon>Maltschvirus</taxon>
        <taxon>Maltschvirus maltsch</taxon>
    </lineage>
</organism>
<reference evidence="4" key="1">
    <citation type="submission" date="2020-05" db="EMBL/GenBank/DDBJ databases">
        <authorList>
            <person name="Chiriac C."/>
            <person name="Salcher M."/>
            <person name="Ghai R."/>
            <person name="Kavagutti S V."/>
        </authorList>
    </citation>
    <scope>NUCLEOTIDE SEQUENCE</scope>
</reference>
<protein>
    <submittedName>
        <fullName evidence="4">Uncharacterized protein</fullName>
    </submittedName>
</protein>